<dbReference type="Proteomes" id="UP000603352">
    <property type="component" value="Unassembled WGS sequence"/>
</dbReference>
<keyword evidence="4" id="KW-1185">Reference proteome</keyword>
<proteinExistence type="predicted"/>
<evidence type="ECO:0000256" key="1">
    <source>
        <dbReference type="ARBA" id="ARBA00022649"/>
    </source>
</evidence>
<comment type="caution">
    <text evidence="3">The sequence shown here is derived from an EMBL/GenBank/DDBJ whole genome shotgun (WGS) entry which is preliminary data.</text>
</comment>
<organism evidence="3 4">
    <name type="scientific">Tistrella bauzanensis</name>
    <dbReference type="NCBI Taxonomy" id="657419"/>
    <lineage>
        <taxon>Bacteria</taxon>
        <taxon>Pseudomonadati</taxon>
        <taxon>Pseudomonadota</taxon>
        <taxon>Alphaproteobacteria</taxon>
        <taxon>Geminicoccales</taxon>
        <taxon>Geminicoccaceae</taxon>
        <taxon>Tistrella</taxon>
    </lineage>
</organism>
<sequence>MPVIPPVPVIPLNGDRWPARICAPSCIISPETIRRAPGASANKTKPLEDHPEFGHTGRPDLPEGVRELIAHPRYIIFYRMLADAGIVEILRVKHAAQQLP</sequence>
<dbReference type="InterPro" id="IPR007712">
    <property type="entry name" value="RelE/ParE_toxin"/>
</dbReference>
<reference evidence="4" key="1">
    <citation type="journal article" date="2019" name="Int. J. Syst. Evol. Microbiol.">
        <title>The Global Catalogue of Microorganisms (GCM) 10K type strain sequencing project: providing services to taxonomists for standard genome sequencing and annotation.</title>
        <authorList>
            <consortium name="The Broad Institute Genomics Platform"/>
            <consortium name="The Broad Institute Genome Sequencing Center for Infectious Disease"/>
            <person name="Wu L."/>
            <person name="Ma J."/>
        </authorList>
    </citation>
    <scope>NUCLEOTIDE SEQUENCE [LARGE SCALE GENOMIC DNA]</scope>
    <source>
        <strain evidence="4">CGMCC 1.10188</strain>
    </source>
</reference>
<feature type="region of interest" description="Disordered" evidence="2">
    <location>
        <begin position="37"/>
        <end position="61"/>
    </location>
</feature>
<evidence type="ECO:0000256" key="2">
    <source>
        <dbReference type="SAM" id="MobiDB-lite"/>
    </source>
</evidence>
<dbReference type="Pfam" id="PF05016">
    <property type="entry name" value="ParE_toxin"/>
    <property type="match status" value="1"/>
</dbReference>
<dbReference type="InterPro" id="IPR035093">
    <property type="entry name" value="RelE/ParE_toxin_dom_sf"/>
</dbReference>
<keyword evidence="1" id="KW-1277">Toxin-antitoxin system</keyword>
<gene>
    <name evidence="3" type="ORF">GCM10011505_43630</name>
</gene>
<feature type="compositionally biased region" description="Basic and acidic residues" evidence="2">
    <location>
        <begin position="45"/>
        <end position="61"/>
    </location>
</feature>
<dbReference type="Gene3D" id="3.30.2310.20">
    <property type="entry name" value="RelE-like"/>
    <property type="match status" value="1"/>
</dbReference>
<evidence type="ECO:0000313" key="4">
    <source>
        <dbReference type="Proteomes" id="UP000603352"/>
    </source>
</evidence>
<name>A0ABQ1J1V1_9PROT</name>
<evidence type="ECO:0000313" key="3">
    <source>
        <dbReference type="EMBL" id="GGB58012.1"/>
    </source>
</evidence>
<accession>A0ABQ1J1V1</accession>
<evidence type="ECO:0008006" key="5">
    <source>
        <dbReference type="Google" id="ProtNLM"/>
    </source>
</evidence>
<dbReference type="EMBL" id="BMDZ01000075">
    <property type="protein sequence ID" value="GGB58012.1"/>
    <property type="molecule type" value="Genomic_DNA"/>
</dbReference>
<protein>
    <recommendedName>
        <fullName evidence="5">Type II toxin-antitoxin system RelE/ParE family toxin</fullName>
    </recommendedName>
</protein>